<accession>H1YBI8</accession>
<name>H1YBI8_9SPHI</name>
<dbReference type="HOGENOM" id="CLU_037990_7_0_10"/>
<keyword evidence="2" id="KW-0808">Transferase</keyword>
<reference evidence="2" key="1">
    <citation type="submission" date="2011-09" db="EMBL/GenBank/DDBJ databases">
        <title>The permanent draft genome of Mucilaginibacter paludis DSM 18603.</title>
        <authorList>
            <consortium name="US DOE Joint Genome Institute (JGI-PGF)"/>
            <person name="Lucas S."/>
            <person name="Han J."/>
            <person name="Lapidus A."/>
            <person name="Bruce D."/>
            <person name="Goodwin L."/>
            <person name="Pitluck S."/>
            <person name="Peters L."/>
            <person name="Kyrpides N."/>
            <person name="Mavromatis K."/>
            <person name="Ivanova N."/>
            <person name="Mikhailova N."/>
            <person name="Held B."/>
            <person name="Detter J.C."/>
            <person name="Tapia R."/>
            <person name="Han C."/>
            <person name="Land M."/>
            <person name="Hauser L."/>
            <person name="Markowitz V."/>
            <person name="Cheng J.-F."/>
            <person name="Hugenholtz P."/>
            <person name="Woyke T."/>
            <person name="Wu D."/>
            <person name="Tindall B."/>
            <person name="Brambilla E."/>
            <person name="Klenk H.-P."/>
            <person name="Eisen J.A."/>
        </authorList>
    </citation>
    <scope>NUCLEOTIDE SEQUENCE [LARGE SCALE GENOMIC DNA]</scope>
    <source>
        <strain evidence="2">DSM 18603</strain>
    </source>
</reference>
<sequence>MMNAQTYSFYNKFAFLYPLIDVVLQPQKKVLFSEVNMLPEGFLLEIGIGNGAHFQFYKKHKITGIDTSAAMIKQARKKNYDNVTVLKMDGEALLFDDGAFDYVVLSHVIAVVDNPDQLLAEVFRVLKPQGQVFILNHFTPNNWLGKIDRAFEKISTLLHFKSFFHIHNIAAITKFTLLKEVNFGLVPYFKLLIYQKK</sequence>
<protein>
    <submittedName>
        <fullName evidence="2">Methyltransferase type 11</fullName>
    </submittedName>
</protein>
<dbReference type="EMBL" id="CM001403">
    <property type="protein sequence ID" value="EHQ25059.1"/>
    <property type="molecule type" value="Genomic_DNA"/>
</dbReference>
<evidence type="ECO:0000313" key="3">
    <source>
        <dbReference type="Proteomes" id="UP000002774"/>
    </source>
</evidence>
<dbReference type="GO" id="GO:0032259">
    <property type="term" value="P:methylation"/>
    <property type="evidence" value="ECO:0007669"/>
    <property type="project" value="UniProtKB-KW"/>
</dbReference>
<gene>
    <name evidence="2" type="ORF">Mucpa_0878</name>
</gene>
<dbReference type="InterPro" id="IPR013216">
    <property type="entry name" value="Methyltransf_11"/>
</dbReference>
<dbReference type="eggNOG" id="COG2226">
    <property type="taxonomic scope" value="Bacteria"/>
</dbReference>
<dbReference type="PANTHER" id="PTHR45036:SF1">
    <property type="entry name" value="METHYLTRANSFERASE LIKE 7A"/>
    <property type="match status" value="1"/>
</dbReference>
<dbReference type="PANTHER" id="PTHR45036">
    <property type="entry name" value="METHYLTRANSFERASE LIKE 7B"/>
    <property type="match status" value="1"/>
</dbReference>
<dbReference type="OrthoDB" id="9770553at2"/>
<evidence type="ECO:0000259" key="1">
    <source>
        <dbReference type="Pfam" id="PF08241"/>
    </source>
</evidence>
<dbReference type="GO" id="GO:0008757">
    <property type="term" value="F:S-adenosylmethionine-dependent methyltransferase activity"/>
    <property type="evidence" value="ECO:0007669"/>
    <property type="project" value="InterPro"/>
</dbReference>
<dbReference type="SUPFAM" id="SSF53335">
    <property type="entry name" value="S-adenosyl-L-methionine-dependent methyltransferases"/>
    <property type="match status" value="1"/>
</dbReference>
<dbReference type="STRING" id="714943.Mucpa_0878"/>
<dbReference type="Pfam" id="PF08241">
    <property type="entry name" value="Methyltransf_11"/>
    <property type="match status" value="1"/>
</dbReference>
<evidence type="ECO:0000313" key="2">
    <source>
        <dbReference type="EMBL" id="EHQ25059.1"/>
    </source>
</evidence>
<organism evidence="2 3">
    <name type="scientific">Mucilaginibacter paludis DSM 18603</name>
    <dbReference type="NCBI Taxonomy" id="714943"/>
    <lineage>
        <taxon>Bacteria</taxon>
        <taxon>Pseudomonadati</taxon>
        <taxon>Bacteroidota</taxon>
        <taxon>Sphingobacteriia</taxon>
        <taxon>Sphingobacteriales</taxon>
        <taxon>Sphingobacteriaceae</taxon>
        <taxon>Mucilaginibacter</taxon>
    </lineage>
</organism>
<dbReference type="InterPro" id="IPR052356">
    <property type="entry name" value="Thiol_S-MT"/>
</dbReference>
<keyword evidence="2" id="KW-0489">Methyltransferase</keyword>
<proteinExistence type="predicted"/>
<keyword evidence="3" id="KW-1185">Reference proteome</keyword>
<feature type="domain" description="Methyltransferase type 11" evidence="1">
    <location>
        <begin position="44"/>
        <end position="134"/>
    </location>
</feature>
<dbReference type="InterPro" id="IPR029063">
    <property type="entry name" value="SAM-dependent_MTases_sf"/>
</dbReference>
<dbReference type="Proteomes" id="UP000002774">
    <property type="component" value="Chromosome"/>
</dbReference>
<dbReference type="RefSeq" id="WP_008504687.1">
    <property type="nucleotide sequence ID" value="NZ_CM001403.1"/>
</dbReference>
<dbReference type="AlphaFoldDB" id="H1YBI8"/>
<dbReference type="CDD" id="cd02440">
    <property type="entry name" value="AdoMet_MTases"/>
    <property type="match status" value="1"/>
</dbReference>
<dbReference type="Gene3D" id="3.40.50.150">
    <property type="entry name" value="Vaccinia Virus protein VP39"/>
    <property type="match status" value="1"/>
</dbReference>